<keyword evidence="6" id="KW-0804">Transcription</keyword>
<evidence type="ECO:0000256" key="5">
    <source>
        <dbReference type="ARBA" id="ARBA00023159"/>
    </source>
</evidence>
<evidence type="ECO:0000256" key="9">
    <source>
        <dbReference type="SAM" id="MobiDB-lite"/>
    </source>
</evidence>
<dbReference type="PANTHER" id="PTHR43874">
    <property type="entry name" value="TWO-COMPONENT RESPONSE REGULATOR"/>
    <property type="match status" value="1"/>
</dbReference>
<evidence type="ECO:0000259" key="10">
    <source>
        <dbReference type="PROSITE" id="PS50110"/>
    </source>
</evidence>
<dbReference type="InterPro" id="IPR001789">
    <property type="entry name" value="Sig_transdc_resp-reg_receiver"/>
</dbReference>
<keyword evidence="3" id="KW-0902">Two-component regulatory system</keyword>
<evidence type="ECO:0000256" key="8">
    <source>
        <dbReference type="PROSITE-ProRule" id="PRU00169"/>
    </source>
</evidence>
<evidence type="ECO:0000256" key="4">
    <source>
        <dbReference type="ARBA" id="ARBA00023015"/>
    </source>
</evidence>
<feature type="compositionally biased region" description="Polar residues" evidence="9">
    <location>
        <begin position="389"/>
        <end position="398"/>
    </location>
</feature>
<dbReference type="Pfam" id="PF00249">
    <property type="entry name" value="Myb_DNA-binding"/>
    <property type="match status" value="1"/>
</dbReference>
<dbReference type="SUPFAM" id="SSF46689">
    <property type="entry name" value="Homeodomain-like"/>
    <property type="match status" value="1"/>
</dbReference>
<keyword evidence="2 8" id="KW-0597">Phosphoprotein</keyword>
<proteinExistence type="predicted"/>
<dbReference type="FunFam" id="1.10.10.60:FF:000007">
    <property type="entry name" value="Two-component response regulator"/>
    <property type="match status" value="1"/>
</dbReference>
<sequence length="678" mass="76468">MAESVMKVRILVVDDDRICLAVTASVLKLFNYEVVTINCPLEALSTLRMNPDSFDIVLSDVHMPLMNGLNFQRIVEIEFQIPVILMSADDKKNLLMKSLENGAAFFIVKPPSISDLKNIWQYVISRRKSTSTNNSLVVKDVSETCNTITTTNTNNDNNYINNQNDEVFPKTTSYGNNAEPSLSDIQKPTIEKTENNEGKSNSSGSSKKPKLIWTTSLHNKFLEAISVIGTSRAVPKKILEYMNVPGLTRENIASHLQKYRIYVRRLNESNGAMQHGMPMNWNERPFRSSFSWSQFPTLANNSFLLKYSNTINHTQQQARTSMVPNYGSNQGLTLLNPQQNSFLQPNNNTFIPSSMNNLGANYVHDHKLNYNNNNNNLNRSMNIFESSTLDDGQNNKNYNEGEFMSNPNNNKFERNDNNGTRGSLGINMHVQENNNANINIFEMNRHGFVGPRHQPYFDGNNMVTDNSQMLGFMRHNNVVDNQFNNVANVQVDNMSNVNDVNIVVDQQEIASNASNVIISSSNMNNGSNGQVIVANNANATLQIQAVQDNKDMLTINTTTAPSAPPHDWAPNHLDDFNLDSFEEFGGDEVDYNPLFATKQPFATQGKAYEWAQNIISKNGFSLVIANSGRKNRSQPELVASYFRCSRRHHFLRAIRSRTSQTPLSKDEAQMLRPNLKDF</sequence>
<comment type="subcellular location">
    <subcellularLocation>
        <location evidence="1">Nucleus</location>
    </subcellularLocation>
</comment>
<keyword evidence="7" id="KW-0539">Nucleus</keyword>
<feature type="domain" description="HTH myb-type" evidence="11">
    <location>
        <begin position="213"/>
        <end position="264"/>
    </location>
</feature>
<dbReference type="InterPro" id="IPR009057">
    <property type="entry name" value="Homeodomain-like_sf"/>
</dbReference>
<dbReference type="PROSITE" id="PS50110">
    <property type="entry name" value="RESPONSE_REGULATORY"/>
    <property type="match status" value="1"/>
</dbReference>
<feature type="modified residue" description="4-aspartylphosphate" evidence="8">
    <location>
        <position position="60"/>
    </location>
</feature>
<dbReference type="Gene3D" id="3.40.50.2300">
    <property type="match status" value="1"/>
</dbReference>
<feature type="compositionally biased region" description="Polar residues" evidence="9">
    <location>
        <begin position="170"/>
        <end position="186"/>
    </location>
</feature>
<evidence type="ECO:0000256" key="6">
    <source>
        <dbReference type="ARBA" id="ARBA00023163"/>
    </source>
</evidence>
<accession>A0AAW1H9F4</accession>
<keyword evidence="5" id="KW-0010">Activator</keyword>
<dbReference type="InterPro" id="IPR006447">
    <property type="entry name" value="Myb_dom_plants"/>
</dbReference>
<dbReference type="InterPro" id="IPR001005">
    <property type="entry name" value="SANT/Myb"/>
</dbReference>
<dbReference type="Pfam" id="PF00072">
    <property type="entry name" value="Response_reg"/>
    <property type="match status" value="1"/>
</dbReference>
<evidence type="ECO:0000313" key="13">
    <source>
        <dbReference type="Proteomes" id="UP001443914"/>
    </source>
</evidence>
<dbReference type="NCBIfam" id="TIGR01557">
    <property type="entry name" value="myb_SHAQKYF"/>
    <property type="match status" value="1"/>
</dbReference>
<evidence type="ECO:0000259" key="11">
    <source>
        <dbReference type="PROSITE" id="PS51294"/>
    </source>
</evidence>
<evidence type="ECO:0000313" key="12">
    <source>
        <dbReference type="EMBL" id="KAK9672665.1"/>
    </source>
</evidence>
<evidence type="ECO:0000256" key="2">
    <source>
        <dbReference type="ARBA" id="ARBA00022553"/>
    </source>
</evidence>
<feature type="domain" description="Response regulatory" evidence="10">
    <location>
        <begin position="9"/>
        <end position="124"/>
    </location>
</feature>
<evidence type="ECO:0000256" key="1">
    <source>
        <dbReference type="ARBA" id="ARBA00004123"/>
    </source>
</evidence>
<gene>
    <name evidence="12" type="ORF">RND81_12G115700</name>
</gene>
<keyword evidence="13" id="KW-1185">Reference proteome</keyword>
<protein>
    <submittedName>
        <fullName evidence="12">Uncharacterized protein</fullName>
    </submittedName>
</protein>
<dbReference type="PANTHER" id="PTHR43874:SF19">
    <property type="entry name" value="RESPONSE REGULATOR 23-RELATED"/>
    <property type="match status" value="1"/>
</dbReference>
<dbReference type="Proteomes" id="UP001443914">
    <property type="component" value="Unassembled WGS sequence"/>
</dbReference>
<evidence type="ECO:0000256" key="3">
    <source>
        <dbReference type="ARBA" id="ARBA00023012"/>
    </source>
</evidence>
<dbReference type="InterPro" id="IPR045279">
    <property type="entry name" value="ARR-like"/>
</dbReference>
<organism evidence="12 13">
    <name type="scientific">Saponaria officinalis</name>
    <name type="common">Common soapwort</name>
    <name type="synonym">Lychnis saponaria</name>
    <dbReference type="NCBI Taxonomy" id="3572"/>
    <lineage>
        <taxon>Eukaryota</taxon>
        <taxon>Viridiplantae</taxon>
        <taxon>Streptophyta</taxon>
        <taxon>Embryophyta</taxon>
        <taxon>Tracheophyta</taxon>
        <taxon>Spermatophyta</taxon>
        <taxon>Magnoliopsida</taxon>
        <taxon>eudicotyledons</taxon>
        <taxon>Gunneridae</taxon>
        <taxon>Pentapetalae</taxon>
        <taxon>Caryophyllales</taxon>
        <taxon>Caryophyllaceae</taxon>
        <taxon>Caryophylleae</taxon>
        <taxon>Saponaria</taxon>
    </lineage>
</organism>
<name>A0AAW1H9F4_SAPOF</name>
<feature type="region of interest" description="Disordered" evidence="9">
    <location>
        <begin position="156"/>
        <end position="209"/>
    </location>
</feature>
<dbReference type="EMBL" id="JBDFQZ010000012">
    <property type="protein sequence ID" value="KAK9672665.1"/>
    <property type="molecule type" value="Genomic_DNA"/>
</dbReference>
<dbReference type="GO" id="GO:0003677">
    <property type="term" value="F:DNA binding"/>
    <property type="evidence" value="ECO:0007669"/>
    <property type="project" value="InterPro"/>
</dbReference>
<dbReference type="GO" id="GO:0009736">
    <property type="term" value="P:cytokinin-activated signaling pathway"/>
    <property type="evidence" value="ECO:0007669"/>
    <property type="project" value="InterPro"/>
</dbReference>
<dbReference type="InterPro" id="IPR011006">
    <property type="entry name" value="CheY-like_superfamily"/>
</dbReference>
<dbReference type="GO" id="GO:0000160">
    <property type="term" value="P:phosphorelay signal transduction system"/>
    <property type="evidence" value="ECO:0007669"/>
    <property type="project" value="UniProtKB-KW"/>
</dbReference>
<dbReference type="CDD" id="cd17584">
    <property type="entry name" value="REC_typeB_ARR-like"/>
    <property type="match status" value="1"/>
</dbReference>
<keyword evidence="4" id="KW-0805">Transcription regulation</keyword>
<dbReference type="InterPro" id="IPR017930">
    <property type="entry name" value="Myb_dom"/>
</dbReference>
<dbReference type="SMART" id="SM00448">
    <property type="entry name" value="REC"/>
    <property type="match status" value="1"/>
</dbReference>
<dbReference type="PROSITE" id="PS51294">
    <property type="entry name" value="HTH_MYB"/>
    <property type="match status" value="1"/>
</dbReference>
<reference evidence="12" key="1">
    <citation type="submission" date="2024-03" db="EMBL/GenBank/DDBJ databases">
        <title>WGS assembly of Saponaria officinalis var. Norfolk2.</title>
        <authorList>
            <person name="Jenkins J."/>
            <person name="Shu S."/>
            <person name="Grimwood J."/>
            <person name="Barry K."/>
            <person name="Goodstein D."/>
            <person name="Schmutz J."/>
            <person name="Leebens-Mack J."/>
            <person name="Osbourn A."/>
        </authorList>
    </citation>
    <scope>NUCLEOTIDE SEQUENCE [LARGE SCALE GENOMIC DNA]</scope>
    <source>
        <strain evidence="12">JIC</strain>
    </source>
</reference>
<dbReference type="Gene3D" id="1.10.10.60">
    <property type="entry name" value="Homeodomain-like"/>
    <property type="match status" value="1"/>
</dbReference>
<dbReference type="GO" id="GO:0005634">
    <property type="term" value="C:nucleus"/>
    <property type="evidence" value="ECO:0007669"/>
    <property type="project" value="UniProtKB-SubCell"/>
</dbReference>
<feature type="region of interest" description="Disordered" evidence="9">
    <location>
        <begin position="389"/>
        <end position="417"/>
    </location>
</feature>
<comment type="caution">
    <text evidence="12">The sequence shown here is derived from an EMBL/GenBank/DDBJ whole genome shotgun (WGS) entry which is preliminary data.</text>
</comment>
<evidence type="ECO:0000256" key="7">
    <source>
        <dbReference type="ARBA" id="ARBA00023242"/>
    </source>
</evidence>
<dbReference type="SUPFAM" id="SSF52172">
    <property type="entry name" value="CheY-like"/>
    <property type="match status" value="1"/>
</dbReference>
<dbReference type="AlphaFoldDB" id="A0AAW1H9F4"/>